<evidence type="ECO:0000313" key="2">
    <source>
        <dbReference type="Proteomes" id="UP000068243"/>
    </source>
</evidence>
<dbReference type="AlphaFoldDB" id="A0A100IKF7"/>
<dbReference type="Proteomes" id="UP000068243">
    <property type="component" value="Unassembled WGS sequence"/>
</dbReference>
<dbReference type="VEuPathDB" id="FungiDB:An14g02790"/>
<dbReference type="VEuPathDB" id="FungiDB:M747DRAFT_347910"/>
<protein>
    <recommendedName>
        <fullName evidence="3">Uracil phosphoribosyltransferase</fullName>
    </recommendedName>
</protein>
<dbReference type="InterPro" id="IPR036412">
    <property type="entry name" value="HAD-like_sf"/>
</dbReference>
<accession>A0A100IKF7</accession>
<dbReference type="OrthoDB" id="5416609at2759"/>
<evidence type="ECO:0000313" key="1">
    <source>
        <dbReference type="EMBL" id="GAQ42883.1"/>
    </source>
</evidence>
<dbReference type="InterPro" id="IPR027417">
    <property type="entry name" value="P-loop_NTPase"/>
</dbReference>
<dbReference type="OMA" id="FTHIMYV"/>
<dbReference type="SUPFAM" id="SSF52540">
    <property type="entry name" value="P-loop containing nucleoside triphosphate hydrolases"/>
    <property type="match status" value="1"/>
</dbReference>
<proteinExistence type="predicted"/>
<gene>
    <name evidence="1" type="ORF">ABL_05544</name>
</gene>
<reference evidence="2" key="1">
    <citation type="journal article" date="2016" name="Genome Announc.">
        <title>Draft genome sequence of Aspergillus niger strain An76.</title>
        <authorList>
            <person name="Gong W."/>
            <person name="Cheng Z."/>
            <person name="Zhang H."/>
            <person name="Liu L."/>
            <person name="Gao P."/>
            <person name="Wang L."/>
        </authorList>
    </citation>
    <scope>NUCLEOTIDE SEQUENCE [LARGE SCALE GENOMIC DNA]</scope>
    <source>
        <strain evidence="2">An76</strain>
    </source>
</reference>
<evidence type="ECO:0008006" key="3">
    <source>
        <dbReference type="Google" id="ProtNLM"/>
    </source>
</evidence>
<dbReference type="SUPFAM" id="SSF56784">
    <property type="entry name" value="HAD-like"/>
    <property type="match status" value="1"/>
</dbReference>
<sequence>MSGRFISNDLNPSGPPRQNMIGIFGLPGSGKTHLLNQLRRELEGGPFSFYEYEEVKKACLVHWFAYDSAFESISHECDDAGVTGIATANYMQPDDFGDRPYTTLLDDGTLNRPFTHIMYVNTPVEVAHQRCMEDAEKNHLTWCSLDYFRKWADEEIIGLKDTCFDRKIMFTMVDPHDLPKIITLIHTFQLDRNEEHNQGIVDQCIDEVVAPWQGQVDKVLVMDCDGVFAPKYEEQAFWEMFYFGESNDKRPRALPMRHPWCGFNEDYSECRQSSLAYEQAVADGRFDEACGKAASVVALYPEIRSFLHRVSKCPRLRIILVTSRLRLLWERVLAQEGLSQSVKVIGSGPLSNGYIVTPTAKERLIERLRTVHSLQVWAFGGHGSPEHMLHRAHYSIILRRPDNRFYNEVWLSDVASKLKGSKDCIDSTTLHLKDLEEPAFLDQIIQHQFTLAHATHKGVAKLLHTKMLRTIYFPDQRLEEKVYHEVGWYLASEYISELGGVEEAAIDVSEEPKATGYQLVRESGMLTIPLEGGSHQMAAGIRDVFQKACTLRTVYPEYIDDDHLREIHTVVLVEAVADSAEVITRYVNHIHRVKPCLPIVVVAGILQAELVAPGGPLHSLIRGGPITVVALSLAKGREMTTESYIYETGRIS</sequence>
<dbReference type="VEuPathDB" id="FungiDB:ATCC64974_2400"/>
<dbReference type="VEuPathDB" id="FungiDB:ASPNIDRAFT2_1080396"/>
<name>A0A100IKF7_ASPNG</name>
<comment type="caution">
    <text evidence="1">The sequence shown here is derived from an EMBL/GenBank/DDBJ whole genome shotgun (WGS) entry which is preliminary data.</text>
</comment>
<organism evidence="1 2">
    <name type="scientific">Aspergillus niger</name>
    <dbReference type="NCBI Taxonomy" id="5061"/>
    <lineage>
        <taxon>Eukaryota</taxon>
        <taxon>Fungi</taxon>
        <taxon>Dikarya</taxon>
        <taxon>Ascomycota</taxon>
        <taxon>Pezizomycotina</taxon>
        <taxon>Eurotiomycetes</taxon>
        <taxon>Eurotiomycetidae</taxon>
        <taxon>Eurotiales</taxon>
        <taxon>Aspergillaceae</taxon>
        <taxon>Aspergillus</taxon>
        <taxon>Aspergillus subgen. Circumdati</taxon>
    </lineage>
</organism>
<dbReference type="EMBL" id="BCMY01000008">
    <property type="protein sequence ID" value="GAQ42883.1"/>
    <property type="molecule type" value="Genomic_DNA"/>
</dbReference>